<accession>A0A1G2R7T4</accession>
<name>A0A1G2R7T4_9BACT</name>
<feature type="domain" description="NTP pyrophosphohydrolase MazG-like" evidence="1">
    <location>
        <begin position="41"/>
        <end position="97"/>
    </location>
</feature>
<evidence type="ECO:0000313" key="2">
    <source>
        <dbReference type="EMBL" id="OHA68935.1"/>
    </source>
</evidence>
<gene>
    <name evidence="2" type="ORF">A3D59_00365</name>
</gene>
<protein>
    <recommendedName>
        <fullName evidence="1">NTP pyrophosphohydrolase MazG-like domain-containing protein</fullName>
    </recommendedName>
</protein>
<organism evidence="2 3">
    <name type="scientific">Candidatus Wildermuthbacteria bacterium RIFCSPHIGHO2_02_FULL_47_17</name>
    <dbReference type="NCBI Taxonomy" id="1802452"/>
    <lineage>
        <taxon>Bacteria</taxon>
        <taxon>Candidatus Wildermuthiibacteriota</taxon>
    </lineage>
</organism>
<sequence length="117" mass="13604">MKTALESRSSLESINERSSVVALQHYIHDMVVRRGFDKESPRDVLLLMVEEIGELAKAVRKYLGLKSDEERKERYPTLEGELADVFIYLLDLANLLNTSLFHALHEKEQENEKRSWS</sequence>
<dbReference type="Pfam" id="PF03819">
    <property type="entry name" value="MazG"/>
    <property type="match status" value="1"/>
</dbReference>
<dbReference type="EMBL" id="MHTX01000004">
    <property type="protein sequence ID" value="OHA68935.1"/>
    <property type="molecule type" value="Genomic_DNA"/>
</dbReference>
<dbReference type="PANTHER" id="PTHR42702:SF1">
    <property type="entry name" value="REGULATORY PROTEIN FOR BETA-LACTAMASE"/>
    <property type="match status" value="1"/>
</dbReference>
<dbReference type="Proteomes" id="UP000179258">
    <property type="component" value="Unassembled WGS sequence"/>
</dbReference>
<dbReference type="Gene3D" id="1.10.287.1080">
    <property type="entry name" value="MazG-like"/>
    <property type="match status" value="1"/>
</dbReference>
<dbReference type="InterPro" id="IPR004518">
    <property type="entry name" value="MazG-like_dom"/>
</dbReference>
<dbReference type="AlphaFoldDB" id="A0A1G2R7T4"/>
<proteinExistence type="predicted"/>
<comment type="caution">
    <text evidence="2">The sequence shown here is derived from an EMBL/GenBank/DDBJ whole genome shotgun (WGS) entry which is preliminary data.</text>
</comment>
<evidence type="ECO:0000313" key="3">
    <source>
        <dbReference type="Proteomes" id="UP000179258"/>
    </source>
</evidence>
<dbReference type="PANTHER" id="PTHR42702">
    <property type="entry name" value="NUCLEOTIDE PYROPHOSPHOHYDROLASE"/>
    <property type="match status" value="1"/>
</dbReference>
<evidence type="ECO:0000259" key="1">
    <source>
        <dbReference type="Pfam" id="PF03819"/>
    </source>
</evidence>
<dbReference type="SUPFAM" id="SSF101386">
    <property type="entry name" value="all-alpha NTP pyrophosphatases"/>
    <property type="match status" value="1"/>
</dbReference>
<reference evidence="2 3" key="1">
    <citation type="journal article" date="2016" name="Nat. Commun.">
        <title>Thousands of microbial genomes shed light on interconnected biogeochemical processes in an aquifer system.</title>
        <authorList>
            <person name="Anantharaman K."/>
            <person name="Brown C.T."/>
            <person name="Hug L.A."/>
            <person name="Sharon I."/>
            <person name="Castelle C.J."/>
            <person name="Probst A.J."/>
            <person name="Thomas B.C."/>
            <person name="Singh A."/>
            <person name="Wilkins M.J."/>
            <person name="Karaoz U."/>
            <person name="Brodie E.L."/>
            <person name="Williams K.H."/>
            <person name="Hubbard S.S."/>
            <person name="Banfield J.F."/>
        </authorList>
    </citation>
    <scope>NUCLEOTIDE SEQUENCE [LARGE SCALE GENOMIC DNA]</scope>
</reference>